<dbReference type="AlphaFoldDB" id="D6TC99"/>
<keyword evidence="3" id="KW-1185">Reference proteome</keyword>
<dbReference type="STRING" id="485913.Krac_11505"/>
<comment type="caution">
    <text evidence="2">The sequence shown here is derived from an EMBL/GenBank/DDBJ whole genome shotgun (WGS) entry which is preliminary data.</text>
</comment>
<accession>D6TC99</accession>
<evidence type="ECO:0000256" key="1">
    <source>
        <dbReference type="SAM" id="MobiDB-lite"/>
    </source>
</evidence>
<dbReference type="Proteomes" id="UP000004508">
    <property type="component" value="Unassembled WGS sequence"/>
</dbReference>
<proteinExistence type="predicted"/>
<dbReference type="EMBL" id="ADVG01000001">
    <property type="protein sequence ID" value="EFH89916.1"/>
    <property type="molecule type" value="Genomic_DNA"/>
</dbReference>
<name>D6TC99_KTERA</name>
<feature type="region of interest" description="Disordered" evidence="1">
    <location>
        <begin position="1"/>
        <end position="26"/>
    </location>
</feature>
<evidence type="ECO:0000313" key="2">
    <source>
        <dbReference type="EMBL" id="EFH89916.1"/>
    </source>
</evidence>
<evidence type="ECO:0000313" key="3">
    <source>
        <dbReference type="Proteomes" id="UP000004508"/>
    </source>
</evidence>
<sequence>MIKITTKDAQAGYEEGRKQPCGDRPLNDQELANLIRDMTTKEELDEYQELRNVGFVLGVIDVVVLFDVKG</sequence>
<dbReference type="RefSeq" id="WP_007906880.1">
    <property type="nucleotide sequence ID" value="NZ_ADVG01000001.1"/>
</dbReference>
<reference evidence="2 3" key="1">
    <citation type="journal article" date="2011" name="Stand. Genomic Sci.">
        <title>Non-contiguous finished genome sequence and contextual data of the filamentous soil bacterium Ktedonobacter racemifer type strain (SOSP1-21).</title>
        <authorList>
            <person name="Chang Y.J."/>
            <person name="Land M."/>
            <person name="Hauser L."/>
            <person name="Chertkov O."/>
            <person name="Del Rio T.G."/>
            <person name="Nolan M."/>
            <person name="Copeland A."/>
            <person name="Tice H."/>
            <person name="Cheng J.F."/>
            <person name="Lucas S."/>
            <person name="Han C."/>
            <person name="Goodwin L."/>
            <person name="Pitluck S."/>
            <person name="Ivanova N."/>
            <person name="Ovchinikova G."/>
            <person name="Pati A."/>
            <person name="Chen A."/>
            <person name="Palaniappan K."/>
            <person name="Mavromatis K."/>
            <person name="Liolios K."/>
            <person name="Brettin T."/>
            <person name="Fiebig A."/>
            <person name="Rohde M."/>
            <person name="Abt B."/>
            <person name="Goker M."/>
            <person name="Detter J.C."/>
            <person name="Woyke T."/>
            <person name="Bristow J."/>
            <person name="Eisen J.A."/>
            <person name="Markowitz V."/>
            <person name="Hugenholtz P."/>
            <person name="Kyrpides N.C."/>
            <person name="Klenk H.P."/>
            <person name="Lapidus A."/>
        </authorList>
    </citation>
    <scope>NUCLEOTIDE SEQUENCE [LARGE SCALE GENOMIC DNA]</scope>
    <source>
        <strain evidence="3">DSM 44963</strain>
    </source>
</reference>
<protein>
    <submittedName>
        <fullName evidence="2">Uncharacterized protein</fullName>
    </submittedName>
</protein>
<feature type="compositionally biased region" description="Basic and acidic residues" evidence="1">
    <location>
        <begin position="14"/>
        <end position="26"/>
    </location>
</feature>
<organism evidence="2 3">
    <name type="scientific">Ktedonobacter racemifer DSM 44963</name>
    <dbReference type="NCBI Taxonomy" id="485913"/>
    <lineage>
        <taxon>Bacteria</taxon>
        <taxon>Bacillati</taxon>
        <taxon>Chloroflexota</taxon>
        <taxon>Ktedonobacteria</taxon>
        <taxon>Ktedonobacterales</taxon>
        <taxon>Ktedonobacteraceae</taxon>
        <taxon>Ktedonobacter</taxon>
    </lineage>
</organism>
<gene>
    <name evidence="2" type="ORF">Krac_11505</name>
</gene>
<dbReference type="InParanoid" id="D6TC99"/>